<keyword evidence="2" id="KW-1185">Reference proteome</keyword>
<name>A0AAN7SEM8_MYCAM</name>
<dbReference type="PANTHER" id="PTHR33332">
    <property type="entry name" value="REVERSE TRANSCRIPTASE DOMAIN-CONTAINING PROTEIN"/>
    <property type="match status" value="1"/>
</dbReference>
<dbReference type="Proteomes" id="UP001333110">
    <property type="component" value="Unassembled WGS sequence"/>
</dbReference>
<protein>
    <recommendedName>
        <fullName evidence="3">Reverse transcriptase domain-containing protein</fullName>
    </recommendedName>
</protein>
<gene>
    <name evidence="1" type="ORF">QYF61_012922</name>
</gene>
<comment type="caution">
    <text evidence="1">The sequence shown here is derived from an EMBL/GenBank/DDBJ whole genome shotgun (WGS) entry which is preliminary data.</text>
</comment>
<evidence type="ECO:0000313" key="2">
    <source>
        <dbReference type="Proteomes" id="UP001333110"/>
    </source>
</evidence>
<proteinExistence type="predicted"/>
<sequence length="212" mass="24130">MTFNSSLGCSDHAIVEFNILRGRGRKVLENVEVPDDRKRANITPIYKTGKKMIWEKTDKSASVQFLEKKNVAWVLIEALSEHVKDKKAFGMGFHNILVDSLVRYGLDKGHKLHGELTRLLSSKLLVANGSKSNLQLLMCRVPQGLTLGLILFNIFRSNLDERLKCICAKLADDTRLGAEVECEKEKPLYRDLDRLKGWANKVLKKINVKFYT</sequence>
<evidence type="ECO:0008006" key="3">
    <source>
        <dbReference type="Google" id="ProtNLM"/>
    </source>
</evidence>
<dbReference type="AlphaFoldDB" id="A0AAN7SEM8"/>
<accession>A0AAN7SEM8</accession>
<dbReference type="EMBL" id="JAUNZN010000002">
    <property type="protein sequence ID" value="KAK4826981.1"/>
    <property type="molecule type" value="Genomic_DNA"/>
</dbReference>
<evidence type="ECO:0000313" key="1">
    <source>
        <dbReference type="EMBL" id="KAK4826981.1"/>
    </source>
</evidence>
<organism evidence="1 2">
    <name type="scientific">Mycteria americana</name>
    <name type="common">Wood stork</name>
    <dbReference type="NCBI Taxonomy" id="33587"/>
    <lineage>
        <taxon>Eukaryota</taxon>
        <taxon>Metazoa</taxon>
        <taxon>Chordata</taxon>
        <taxon>Craniata</taxon>
        <taxon>Vertebrata</taxon>
        <taxon>Euteleostomi</taxon>
        <taxon>Archelosauria</taxon>
        <taxon>Archosauria</taxon>
        <taxon>Dinosauria</taxon>
        <taxon>Saurischia</taxon>
        <taxon>Theropoda</taxon>
        <taxon>Coelurosauria</taxon>
        <taxon>Aves</taxon>
        <taxon>Neognathae</taxon>
        <taxon>Neoaves</taxon>
        <taxon>Aequornithes</taxon>
        <taxon>Ciconiiformes</taxon>
        <taxon>Ciconiidae</taxon>
        <taxon>Mycteria</taxon>
    </lineage>
</organism>
<reference evidence="1 2" key="1">
    <citation type="journal article" date="2023" name="J. Hered.">
        <title>Chromosome-level genome of the wood stork (Mycteria americana) provides insight into avian chromosome evolution.</title>
        <authorList>
            <person name="Flamio R. Jr."/>
            <person name="Ramstad K.M."/>
        </authorList>
    </citation>
    <scope>NUCLEOTIDE SEQUENCE [LARGE SCALE GENOMIC DNA]</scope>
    <source>
        <strain evidence="1">JAX WOST 10</strain>
    </source>
</reference>